<sequence>MGDFRKSIWPFGFCISVLQPPCGLICGSAVCVCLANKAKTQRSFRSFTGGR</sequence>
<proteinExistence type="predicted"/>
<accession>A0A0E9QR03</accession>
<reference evidence="1" key="1">
    <citation type="submission" date="2014-11" db="EMBL/GenBank/DDBJ databases">
        <authorList>
            <person name="Amaro Gonzalez C."/>
        </authorList>
    </citation>
    <scope>NUCLEOTIDE SEQUENCE</scope>
</reference>
<reference evidence="1" key="2">
    <citation type="journal article" date="2015" name="Fish Shellfish Immunol.">
        <title>Early steps in the European eel (Anguilla anguilla)-Vibrio vulnificus interaction in the gills: Role of the RtxA13 toxin.</title>
        <authorList>
            <person name="Callol A."/>
            <person name="Pajuelo D."/>
            <person name="Ebbesson L."/>
            <person name="Teles M."/>
            <person name="MacKenzie S."/>
            <person name="Amaro C."/>
        </authorList>
    </citation>
    <scope>NUCLEOTIDE SEQUENCE</scope>
</reference>
<dbReference type="AlphaFoldDB" id="A0A0E9QR03"/>
<organism evidence="1">
    <name type="scientific">Anguilla anguilla</name>
    <name type="common">European freshwater eel</name>
    <name type="synonym">Muraena anguilla</name>
    <dbReference type="NCBI Taxonomy" id="7936"/>
    <lineage>
        <taxon>Eukaryota</taxon>
        <taxon>Metazoa</taxon>
        <taxon>Chordata</taxon>
        <taxon>Craniata</taxon>
        <taxon>Vertebrata</taxon>
        <taxon>Euteleostomi</taxon>
        <taxon>Actinopterygii</taxon>
        <taxon>Neopterygii</taxon>
        <taxon>Teleostei</taxon>
        <taxon>Anguilliformes</taxon>
        <taxon>Anguillidae</taxon>
        <taxon>Anguilla</taxon>
    </lineage>
</organism>
<name>A0A0E9QR03_ANGAN</name>
<protein>
    <submittedName>
        <fullName evidence="1">Uncharacterized protein</fullName>
    </submittedName>
</protein>
<dbReference type="EMBL" id="GBXM01089680">
    <property type="protein sequence ID" value="JAH18897.1"/>
    <property type="molecule type" value="Transcribed_RNA"/>
</dbReference>
<evidence type="ECO:0000313" key="1">
    <source>
        <dbReference type="EMBL" id="JAH18897.1"/>
    </source>
</evidence>